<organism evidence="2 3">
    <name type="scientific">Nocardia speluncae</name>
    <dbReference type="NCBI Taxonomy" id="419477"/>
    <lineage>
        <taxon>Bacteria</taxon>
        <taxon>Bacillati</taxon>
        <taxon>Actinomycetota</taxon>
        <taxon>Actinomycetes</taxon>
        <taxon>Mycobacteriales</taxon>
        <taxon>Nocardiaceae</taxon>
        <taxon>Nocardia</taxon>
    </lineage>
</organism>
<gene>
    <name evidence="2" type="ORF">HGA13_21225</name>
</gene>
<evidence type="ECO:0000313" key="3">
    <source>
        <dbReference type="Proteomes" id="UP000565715"/>
    </source>
</evidence>
<reference evidence="2 3" key="1">
    <citation type="submission" date="2020-04" db="EMBL/GenBank/DDBJ databases">
        <title>MicrobeNet Type strains.</title>
        <authorList>
            <person name="Nicholson A.C."/>
        </authorList>
    </citation>
    <scope>NUCLEOTIDE SEQUENCE [LARGE SCALE GENOMIC DNA]</scope>
    <source>
        <strain evidence="2 3">DSM 45078</strain>
    </source>
</reference>
<dbReference type="PIRSF" id="PIRSF003203">
    <property type="entry name" value="AzlD"/>
    <property type="match status" value="1"/>
</dbReference>
<accession>A0A846XLZ2</accession>
<comment type="caution">
    <text evidence="2">The sequence shown here is derived from an EMBL/GenBank/DDBJ whole genome shotgun (WGS) entry which is preliminary data.</text>
</comment>
<feature type="transmembrane region" description="Helical" evidence="1">
    <location>
        <begin position="40"/>
        <end position="58"/>
    </location>
</feature>
<sequence>MPDTGYLIAATALCSVITWALRALPFAVLAPLRASRIVDYLGRHMPVGVMVILAAYTVRDIAPAQLLITGPALAVTLALHLWRHNAVLSILTGTAVHVALTTVLAHT</sequence>
<keyword evidence="3" id="KW-1185">Reference proteome</keyword>
<dbReference type="RefSeq" id="WP_068041750.1">
    <property type="nucleotide sequence ID" value="NZ_JAAXOO010000005.1"/>
</dbReference>
<dbReference type="AlphaFoldDB" id="A0A846XLZ2"/>
<keyword evidence="1" id="KW-0812">Transmembrane</keyword>
<dbReference type="EMBL" id="JAAXOO010000005">
    <property type="protein sequence ID" value="NKY35573.1"/>
    <property type="molecule type" value="Genomic_DNA"/>
</dbReference>
<evidence type="ECO:0000313" key="2">
    <source>
        <dbReference type="EMBL" id="NKY35573.1"/>
    </source>
</evidence>
<dbReference type="Proteomes" id="UP000565715">
    <property type="component" value="Unassembled WGS sequence"/>
</dbReference>
<evidence type="ECO:0000256" key="1">
    <source>
        <dbReference type="SAM" id="Phobius"/>
    </source>
</evidence>
<proteinExistence type="predicted"/>
<feature type="transmembrane region" description="Helical" evidence="1">
    <location>
        <begin position="6"/>
        <end position="28"/>
    </location>
</feature>
<keyword evidence="1" id="KW-0472">Membrane</keyword>
<name>A0A846XLZ2_9NOCA</name>
<dbReference type="Pfam" id="PF05437">
    <property type="entry name" value="AzlD"/>
    <property type="match status" value="1"/>
</dbReference>
<protein>
    <submittedName>
        <fullName evidence="2">Branched-chain amino acid ABC transporter</fullName>
    </submittedName>
</protein>
<keyword evidence="1" id="KW-1133">Transmembrane helix</keyword>
<dbReference type="InterPro" id="IPR008407">
    <property type="entry name" value="Brnchd-chn_aa_trnsp_AzlD"/>
</dbReference>